<comment type="caution">
    <text evidence="2">The sequence shown here is derived from an EMBL/GenBank/DDBJ whole genome shotgun (WGS) entry which is preliminary data.</text>
</comment>
<dbReference type="Proteomes" id="UP000320948">
    <property type="component" value="Unassembled WGS sequence"/>
</dbReference>
<gene>
    <name evidence="2" type="ORF">DI628_00870</name>
</gene>
<dbReference type="AlphaFoldDB" id="A0A6N4R1W7"/>
<dbReference type="EMBL" id="VAFM01000001">
    <property type="protein sequence ID" value="TKW61213.1"/>
    <property type="molecule type" value="Genomic_DNA"/>
</dbReference>
<accession>A0A6N4R1W7</accession>
<name>A0A6N4R1W7_BLAVI</name>
<feature type="compositionally biased region" description="Low complexity" evidence="1">
    <location>
        <begin position="183"/>
        <end position="197"/>
    </location>
</feature>
<evidence type="ECO:0000313" key="2">
    <source>
        <dbReference type="EMBL" id="TKW61213.1"/>
    </source>
</evidence>
<reference evidence="2 3" key="1">
    <citation type="journal article" date="2017" name="Nat. Commun.">
        <title>In situ click chemistry generation of cyclooxygenase-2 inhibitors.</title>
        <authorList>
            <person name="Bhardwaj A."/>
            <person name="Kaur J."/>
            <person name="Wuest M."/>
            <person name="Wuest F."/>
        </authorList>
    </citation>
    <scope>NUCLEOTIDE SEQUENCE [LARGE SCALE GENOMIC DNA]</scope>
    <source>
        <strain evidence="2">S2_018_000_R2_106</strain>
    </source>
</reference>
<sequence>MTTFIVLAIIAIAIIYFVFFRKKEDPKPTETLYLNRPLPRATPTVRKPVKFTPPPRSPIKAASGHTYVPNDDGTYRNTTDNSVVTWLMLYLLLSDSARADYPEPSNYMEGMTFDDARRESAEELLAHSFDEPEPPASTVTTDYTPDPTPSMTPEPSSDDHHRPDPTPSYTPDPSPSYSPDPTPSYSSDSTSSFSSDF</sequence>
<feature type="region of interest" description="Disordered" evidence="1">
    <location>
        <begin position="127"/>
        <end position="197"/>
    </location>
</feature>
<feature type="region of interest" description="Disordered" evidence="1">
    <location>
        <begin position="44"/>
        <end position="73"/>
    </location>
</feature>
<protein>
    <submittedName>
        <fullName evidence="2">Uncharacterized protein</fullName>
    </submittedName>
</protein>
<evidence type="ECO:0000313" key="3">
    <source>
        <dbReference type="Proteomes" id="UP000320948"/>
    </source>
</evidence>
<feature type="compositionally biased region" description="Pro residues" evidence="1">
    <location>
        <begin position="165"/>
        <end position="182"/>
    </location>
</feature>
<organism evidence="2 3">
    <name type="scientific">Blastochloris viridis</name>
    <name type="common">Rhodopseudomonas viridis</name>
    <dbReference type="NCBI Taxonomy" id="1079"/>
    <lineage>
        <taxon>Bacteria</taxon>
        <taxon>Pseudomonadati</taxon>
        <taxon>Pseudomonadota</taxon>
        <taxon>Alphaproteobacteria</taxon>
        <taxon>Hyphomicrobiales</taxon>
        <taxon>Blastochloridaceae</taxon>
        <taxon>Blastochloris</taxon>
    </lineage>
</organism>
<proteinExistence type="predicted"/>
<evidence type="ECO:0000256" key="1">
    <source>
        <dbReference type="SAM" id="MobiDB-lite"/>
    </source>
</evidence>